<dbReference type="OrthoDB" id="2313853at2"/>
<evidence type="ECO:0000313" key="2">
    <source>
        <dbReference type="EMBL" id="UYN56376.1"/>
    </source>
</evidence>
<accession>A0A4Q1UI43</accession>
<dbReference type="EMBL" id="CP107523">
    <property type="protein sequence ID" value="UYN56376.1"/>
    <property type="molecule type" value="Genomic_DNA"/>
</dbReference>
<gene>
    <name evidence="1" type="ORF">BVJ53_00170</name>
    <name evidence="2" type="ORF">OFW50_13060</name>
</gene>
<name>A0A4Q1UI43_9LACO</name>
<protein>
    <submittedName>
        <fullName evidence="1">Uncharacterized protein</fullName>
    </submittedName>
</protein>
<proteinExistence type="predicted"/>
<keyword evidence="4" id="KW-1185">Reference proteome</keyword>
<reference evidence="1 3" key="1">
    <citation type="submission" date="2017-01" db="EMBL/GenBank/DDBJ databases">
        <title>Lactobacillus chiayiensis sp. nov., a lactic acid bacterium isolated from compost.</title>
        <authorList>
            <person name="Huang C.-H."/>
        </authorList>
    </citation>
    <scope>NUCLEOTIDE SEQUENCE [LARGE SCALE GENOMIC DNA]</scope>
    <source>
        <strain evidence="3">chh01</strain>
        <strain evidence="1">Chh01</strain>
    </source>
</reference>
<evidence type="ECO:0000313" key="1">
    <source>
        <dbReference type="EMBL" id="RXT30668.1"/>
    </source>
</evidence>
<evidence type="ECO:0000313" key="3">
    <source>
        <dbReference type="Proteomes" id="UP000290475"/>
    </source>
</evidence>
<dbReference type="EMBL" id="MSSM01000001">
    <property type="protein sequence ID" value="RXT30668.1"/>
    <property type="molecule type" value="Genomic_DNA"/>
</dbReference>
<dbReference type="Proteomes" id="UP001164790">
    <property type="component" value="Chromosome"/>
</dbReference>
<organism evidence="1 3">
    <name type="scientific">Lacticaseibacillus chiayiensis</name>
    <dbReference type="NCBI Taxonomy" id="2100821"/>
    <lineage>
        <taxon>Bacteria</taxon>
        <taxon>Bacillati</taxon>
        <taxon>Bacillota</taxon>
        <taxon>Bacilli</taxon>
        <taxon>Lactobacillales</taxon>
        <taxon>Lactobacillaceae</taxon>
        <taxon>Lacticaseibacillus</taxon>
    </lineage>
</organism>
<sequence length="198" mass="22977">MTRSLIVAEGTAETAILEILLENDCLTVTPDDLISDERVVPRLLKGQLLAEKYLQRDFGTGIDLLVILDSLKREISVPYLYKRQIRQTKYFVTRPEIEAIQLYAEPDWLKKYQNYRRRHHGEEPKKLKPSTFFKASPTIGGLGIKEVKTDSFVRQLWVNRPEHLVKAILHVENDMRTLSLGQREPLAGLLRPHLRYSQ</sequence>
<evidence type="ECO:0000313" key="4">
    <source>
        <dbReference type="Proteomes" id="UP001164790"/>
    </source>
</evidence>
<dbReference type="AlphaFoldDB" id="A0A4Q1UI43"/>
<dbReference type="Proteomes" id="UP000290475">
    <property type="component" value="Unassembled WGS sequence"/>
</dbReference>
<dbReference type="RefSeq" id="WP_129300608.1">
    <property type="nucleotide sequence ID" value="NZ_CP074378.1"/>
</dbReference>
<reference evidence="2" key="2">
    <citation type="submission" date="2022-10" db="EMBL/GenBank/DDBJ databases">
        <title>Comparative genomic analysis and in-vitro probiotic properties of the potential probiotic L. chiayiensis AACE 3.</title>
        <authorList>
            <person name="Kang X."/>
        </authorList>
    </citation>
    <scope>NUCLEOTIDE SEQUENCE</scope>
    <source>
        <strain evidence="2">AACE 3</strain>
    </source>
</reference>